<evidence type="ECO:0000256" key="5">
    <source>
        <dbReference type="ARBA" id="ARBA00023136"/>
    </source>
</evidence>
<feature type="transmembrane region" description="Helical" evidence="6">
    <location>
        <begin position="122"/>
        <end position="142"/>
    </location>
</feature>
<accession>U2ZCC8</accession>
<comment type="subcellular location">
    <subcellularLocation>
        <location evidence="1">Cell membrane</location>
        <topology evidence="1">Multi-pass membrane protein</topology>
    </subcellularLocation>
</comment>
<dbReference type="Pfam" id="PF01943">
    <property type="entry name" value="Polysacc_synt"/>
    <property type="match status" value="1"/>
</dbReference>
<feature type="transmembrane region" description="Helical" evidence="6">
    <location>
        <begin position="218"/>
        <end position="238"/>
    </location>
</feature>
<dbReference type="PANTHER" id="PTHR30250">
    <property type="entry name" value="PST FAMILY PREDICTED COLANIC ACID TRANSPORTER"/>
    <property type="match status" value="1"/>
</dbReference>
<name>U2ZCC8_VIBPR</name>
<feature type="transmembrane region" description="Helical" evidence="6">
    <location>
        <begin position="43"/>
        <end position="64"/>
    </location>
</feature>
<keyword evidence="4 6" id="KW-1133">Transmembrane helix</keyword>
<feature type="transmembrane region" description="Helical" evidence="6">
    <location>
        <begin position="414"/>
        <end position="431"/>
    </location>
</feature>
<dbReference type="EMBL" id="BATJ01000001">
    <property type="protein sequence ID" value="GAD65341.1"/>
    <property type="molecule type" value="Genomic_DNA"/>
</dbReference>
<dbReference type="Proteomes" id="UP000016570">
    <property type="component" value="Unassembled WGS sequence"/>
</dbReference>
<evidence type="ECO:0000256" key="3">
    <source>
        <dbReference type="ARBA" id="ARBA00022692"/>
    </source>
</evidence>
<dbReference type="InterPro" id="IPR050833">
    <property type="entry name" value="Poly_Biosynth_Transport"/>
</dbReference>
<dbReference type="InterPro" id="IPR002797">
    <property type="entry name" value="Polysacc_synth"/>
</dbReference>
<dbReference type="STRING" id="1219065.VPR01S_01_01130"/>
<keyword evidence="5 6" id="KW-0472">Membrane</keyword>
<protein>
    <recommendedName>
        <fullName evidence="9">Lipopolysaccharide biosynthesis protein</fullName>
    </recommendedName>
</protein>
<dbReference type="AlphaFoldDB" id="U2ZCC8"/>
<evidence type="ECO:0000256" key="1">
    <source>
        <dbReference type="ARBA" id="ARBA00004651"/>
    </source>
</evidence>
<dbReference type="GO" id="GO:0005886">
    <property type="term" value="C:plasma membrane"/>
    <property type="evidence" value="ECO:0007669"/>
    <property type="project" value="UniProtKB-SubCell"/>
</dbReference>
<proteinExistence type="predicted"/>
<keyword evidence="3 6" id="KW-0812">Transmembrane</keyword>
<reference evidence="7 8" key="1">
    <citation type="submission" date="2013-09" db="EMBL/GenBank/DDBJ databases">
        <title>Whole genome shotgun sequence of Vibrio proteolyticus NBRC 13287.</title>
        <authorList>
            <person name="Isaki S."/>
            <person name="Hosoyama A."/>
            <person name="Numata M."/>
            <person name="Hashimoto M."/>
            <person name="Hosoyama Y."/>
            <person name="Tsuchikane K."/>
            <person name="Noguchi M."/>
            <person name="Hirakata S."/>
            <person name="Ichikawa N."/>
            <person name="Ohji S."/>
            <person name="Yamazoe A."/>
            <person name="Fujita N."/>
        </authorList>
    </citation>
    <scope>NUCLEOTIDE SEQUENCE [LARGE SCALE GENOMIC DNA]</scope>
    <source>
        <strain evidence="7 8">NBRC 13287</strain>
    </source>
</reference>
<feature type="transmembrane region" description="Helical" evidence="6">
    <location>
        <begin position="358"/>
        <end position="378"/>
    </location>
</feature>
<gene>
    <name evidence="7" type="ORF">VPR01S_01_01130</name>
</gene>
<feature type="transmembrane region" description="Helical" evidence="6">
    <location>
        <begin position="437"/>
        <end position="459"/>
    </location>
</feature>
<evidence type="ECO:0000256" key="2">
    <source>
        <dbReference type="ARBA" id="ARBA00022475"/>
    </source>
</evidence>
<dbReference type="RefSeq" id="WP_021703333.1">
    <property type="nucleotide sequence ID" value="NZ_BATJ01000001.1"/>
</dbReference>
<feature type="transmembrane region" description="Helical" evidence="6">
    <location>
        <begin position="85"/>
        <end position="110"/>
    </location>
</feature>
<evidence type="ECO:0000313" key="7">
    <source>
        <dbReference type="EMBL" id="GAD65341.1"/>
    </source>
</evidence>
<evidence type="ECO:0000313" key="8">
    <source>
        <dbReference type="Proteomes" id="UP000016570"/>
    </source>
</evidence>
<dbReference type="PANTHER" id="PTHR30250:SF11">
    <property type="entry name" value="O-ANTIGEN TRANSPORTER-RELATED"/>
    <property type="match status" value="1"/>
</dbReference>
<feature type="transmembrane region" description="Helical" evidence="6">
    <location>
        <begin position="384"/>
        <end position="402"/>
    </location>
</feature>
<feature type="transmembrane region" description="Helical" evidence="6">
    <location>
        <begin position="14"/>
        <end position="37"/>
    </location>
</feature>
<feature type="transmembrane region" description="Helical" evidence="6">
    <location>
        <begin position="293"/>
        <end position="314"/>
    </location>
</feature>
<comment type="caution">
    <text evidence="7">The sequence shown here is derived from an EMBL/GenBank/DDBJ whole genome shotgun (WGS) entry which is preliminary data.</text>
</comment>
<evidence type="ECO:0008006" key="9">
    <source>
        <dbReference type="Google" id="ProtNLM"/>
    </source>
</evidence>
<evidence type="ECO:0000256" key="6">
    <source>
        <dbReference type="SAM" id="Phobius"/>
    </source>
</evidence>
<feature type="transmembrane region" description="Helical" evidence="6">
    <location>
        <begin position="154"/>
        <end position="171"/>
    </location>
</feature>
<feature type="transmembrane region" description="Helical" evidence="6">
    <location>
        <begin position="250"/>
        <end position="272"/>
    </location>
</feature>
<keyword evidence="8" id="KW-1185">Reference proteome</keyword>
<dbReference type="eggNOG" id="COG2244">
    <property type="taxonomic scope" value="Bacteria"/>
</dbReference>
<feature type="transmembrane region" description="Helical" evidence="6">
    <location>
        <begin position="177"/>
        <end position="197"/>
    </location>
</feature>
<evidence type="ECO:0000256" key="4">
    <source>
        <dbReference type="ARBA" id="ARBA00022989"/>
    </source>
</evidence>
<organism evidence="7 8">
    <name type="scientific">Vibrio proteolyticus NBRC 13287</name>
    <dbReference type="NCBI Taxonomy" id="1219065"/>
    <lineage>
        <taxon>Bacteria</taxon>
        <taxon>Pseudomonadati</taxon>
        <taxon>Pseudomonadota</taxon>
        <taxon>Gammaproteobacteria</taxon>
        <taxon>Vibrionales</taxon>
        <taxon>Vibrionaceae</taxon>
        <taxon>Vibrio</taxon>
    </lineage>
</organism>
<keyword evidence="2" id="KW-1003">Cell membrane</keyword>
<sequence>MLSSSPHRGVKEMAMYAVSIVLARGISLLALPLYAHYLTPADIGQLEILATTVVFIDIVAACSLNESLYRFVGTERNPKRQHKSASTIFTLTLLISFLISLLATALMASVTPLAIHQNSAQLVMLFIAVFIGPALLVSMSWLRMQNRATTFLKISVGCTAIQFVLIVLVLFNAPDITALFAVGVLTTVLQALSLQWVNRFQLCVPSLHQCRTYLRYSLPLMLATLVAFGLSGAEKWVIAASTSLAVLGQYAVAVKFGLAMCILMQPFGMWWMPKRFNLLEHAGPERATQITQYGLIYLAMVCIGVFSFAQLFIRYALPDVYLPATQLLMMVILTAAGKETFELLNIGLLHQKRTDRILHLNIISTAIALTIMSLSLWFGMWCVLWGLFIGQWLRALLACYYSQKTQALPYQLRSLVLFALITIGLISVTSPTTSTTVWWSLLIFGPLLVALMAYTLGLVTSDTFKRIREPIQSHIRG</sequence>